<protein>
    <recommendedName>
        <fullName evidence="4">L-ribulose-5-phosphate 4-epimerase</fullName>
        <ecNumber evidence="4">5.1.3.4</ecNumber>
    </recommendedName>
</protein>
<dbReference type="GO" id="GO:0046872">
    <property type="term" value="F:metal ion binding"/>
    <property type="evidence" value="ECO:0007669"/>
    <property type="project" value="UniProtKB-KW"/>
</dbReference>
<evidence type="ECO:0000256" key="3">
    <source>
        <dbReference type="ARBA" id="ARBA00010037"/>
    </source>
</evidence>
<dbReference type="RefSeq" id="WP_046329122.1">
    <property type="nucleotide sequence ID" value="NZ_CP011280.1"/>
</dbReference>
<dbReference type="GO" id="GO:0005829">
    <property type="term" value="C:cytosol"/>
    <property type="evidence" value="ECO:0007669"/>
    <property type="project" value="TreeGrafter"/>
</dbReference>
<evidence type="ECO:0000313" key="10">
    <source>
        <dbReference type="EMBL" id="AKC96018.1"/>
    </source>
</evidence>
<evidence type="ECO:0000313" key="11">
    <source>
        <dbReference type="Proteomes" id="UP000033103"/>
    </source>
</evidence>
<dbReference type="KEGG" id="sns:VC03_05985"/>
<keyword evidence="8" id="KW-0119">Carbohydrate metabolism</keyword>
<keyword evidence="6" id="KW-0862">Zinc</keyword>
<dbReference type="InterPro" id="IPR036409">
    <property type="entry name" value="Aldolase_II/adducin_N_sf"/>
</dbReference>
<dbReference type="AlphaFoldDB" id="A0A0E3UV72"/>
<dbReference type="FunFam" id="3.40.225.10:FF:000001">
    <property type="entry name" value="L-ribulose-5-phosphate 4-epimerase UlaF"/>
    <property type="match status" value="1"/>
</dbReference>
<feature type="domain" description="Class II aldolase/adducin N-terminal" evidence="9">
    <location>
        <begin position="7"/>
        <end position="195"/>
    </location>
</feature>
<evidence type="ECO:0000259" key="9">
    <source>
        <dbReference type="SMART" id="SM01007"/>
    </source>
</evidence>
<evidence type="ECO:0000256" key="2">
    <source>
        <dbReference type="ARBA" id="ARBA00001947"/>
    </source>
</evidence>
<dbReference type="PANTHER" id="PTHR22789">
    <property type="entry name" value="FUCULOSE PHOSPHATE ALDOLASE"/>
    <property type="match status" value="1"/>
</dbReference>
<dbReference type="GO" id="GO:0019323">
    <property type="term" value="P:pentose catabolic process"/>
    <property type="evidence" value="ECO:0007669"/>
    <property type="project" value="TreeGrafter"/>
</dbReference>
<dbReference type="CDD" id="cd00398">
    <property type="entry name" value="Aldolase_II"/>
    <property type="match status" value="1"/>
</dbReference>
<evidence type="ECO:0000256" key="1">
    <source>
        <dbReference type="ARBA" id="ARBA00001726"/>
    </source>
</evidence>
<evidence type="ECO:0000256" key="5">
    <source>
        <dbReference type="ARBA" id="ARBA00022723"/>
    </source>
</evidence>
<dbReference type="NCBIfam" id="NF006047">
    <property type="entry name" value="PRK08193.1"/>
    <property type="match status" value="1"/>
</dbReference>
<evidence type="ECO:0000256" key="8">
    <source>
        <dbReference type="ARBA" id="ARBA00023277"/>
    </source>
</evidence>
<dbReference type="HOGENOM" id="CLU_006033_5_0_0"/>
<keyword evidence="5" id="KW-0479">Metal-binding</keyword>
<keyword evidence="11" id="KW-1185">Reference proteome</keyword>
<accession>A0A0E3UV72</accession>
<comment type="catalytic activity">
    <reaction evidence="1">
        <text>L-ribulose 5-phosphate = D-xylulose 5-phosphate</text>
        <dbReference type="Rhea" id="RHEA:22368"/>
        <dbReference type="ChEBI" id="CHEBI:57737"/>
        <dbReference type="ChEBI" id="CHEBI:58226"/>
        <dbReference type="EC" id="5.1.3.4"/>
    </reaction>
</comment>
<dbReference type="SUPFAM" id="SSF53639">
    <property type="entry name" value="AraD/HMP-PK domain-like"/>
    <property type="match status" value="1"/>
</dbReference>
<reference evidence="10 11" key="1">
    <citation type="journal article" date="2012" name="BMC Genomics">
        <title>Genomic sequence analysis and characterization of Sneathia amnii sp. nov.</title>
        <authorList>
            <consortium name="Vaginal Microbiome Consortium (additional members)"/>
            <person name="Harwich M.D.Jr."/>
            <person name="Serrano M.G."/>
            <person name="Fettweis J.M."/>
            <person name="Alves J.M."/>
            <person name="Reimers M.A."/>
            <person name="Buck G.A."/>
            <person name="Jefferson K.K."/>
        </authorList>
    </citation>
    <scope>NUCLEOTIDE SEQUENCE [LARGE SCALE GENOMIC DNA]</scope>
    <source>
        <strain evidence="10 11">SN35</strain>
    </source>
</reference>
<evidence type="ECO:0000256" key="6">
    <source>
        <dbReference type="ARBA" id="ARBA00022833"/>
    </source>
</evidence>
<name>A0A0E3UV72_9FUSO</name>
<dbReference type="InterPro" id="IPR050197">
    <property type="entry name" value="Aldolase_class_II_sugar_metab"/>
</dbReference>
<dbReference type="InterPro" id="IPR001303">
    <property type="entry name" value="Aldolase_II/adducin_N"/>
</dbReference>
<dbReference type="EC" id="5.1.3.4" evidence="4"/>
<dbReference type="GO" id="GO:0016832">
    <property type="term" value="F:aldehyde-lyase activity"/>
    <property type="evidence" value="ECO:0007669"/>
    <property type="project" value="TreeGrafter"/>
</dbReference>
<evidence type="ECO:0000256" key="7">
    <source>
        <dbReference type="ARBA" id="ARBA00023235"/>
    </source>
</evidence>
<dbReference type="Proteomes" id="UP000033103">
    <property type="component" value="Chromosome"/>
</dbReference>
<sequence length="231" mass="26116">MLEELKKRVYEANMDLPKYNLVKFTWGNVSEIDREKGLFVIKPSGVDYDKLTPDDMVVVDLEGNVVEGRYKPSSDTPTHVELYKAFSKIGGIVHTHSTYATSFAQAGRNIPCYGTTHADSIYGDIPCSRNLTEEEINEAYEKNTGKVIIETFEKLDYMATPTILCKNHGSFSWGENAKKAVYNAVVLEEVAKMAILTEMINKEVKEAPKCIQDKHYNRKHGKNAYYGNDVK</sequence>
<comment type="similarity">
    <text evidence="3">Belongs to the aldolase class II family. AraD/FucA subfamily.</text>
</comment>
<dbReference type="PATRIC" id="fig|1069640.6.peg.1188"/>
<dbReference type="Pfam" id="PF00596">
    <property type="entry name" value="Aldolase_II"/>
    <property type="match status" value="1"/>
</dbReference>
<keyword evidence="7 10" id="KW-0413">Isomerase</keyword>
<proteinExistence type="inferred from homology"/>
<organism evidence="10 11">
    <name type="scientific">Sneathia vaginalis</name>
    <dbReference type="NCBI Taxonomy" id="187101"/>
    <lineage>
        <taxon>Bacteria</taxon>
        <taxon>Fusobacteriati</taxon>
        <taxon>Fusobacteriota</taxon>
        <taxon>Fusobacteriia</taxon>
        <taxon>Fusobacteriales</taxon>
        <taxon>Leptotrichiaceae</taxon>
        <taxon>Sneathia</taxon>
    </lineage>
</organism>
<dbReference type="NCBIfam" id="NF009003">
    <property type="entry name" value="PRK12348.1"/>
    <property type="match status" value="1"/>
</dbReference>
<gene>
    <name evidence="10" type="primary">araD</name>
    <name evidence="10" type="ORF">VC03_05985</name>
</gene>
<dbReference type="PANTHER" id="PTHR22789:SF8">
    <property type="entry name" value="L-RIBULOSE-5-PHOSPHATE 4-EPIMERASE SGBE"/>
    <property type="match status" value="1"/>
</dbReference>
<dbReference type="Gene3D" id="3.40.225.10">
    <property type="entry name" value="Class II aldolase/adducin N-terminal domain"/>
    <property type="match status" value="1"/>
</dbReference>
<dbReference type="EMBL" id="CP011280">
    <property type="protein sequence ID" value="AKC96018.1"/>
    <property type="molecule type" value="Genomic_DNA"/>
</dbReference>
<dbReference type="SMART" id="SM01007">
    <property type="entry name" value="Aldolase_II"/>
    <property type="match status" value="1"/>
</dbReference>
<comment type="cofactor">
    <cofactor evidence="2">
        <name>Zn(2+)</name>
        <dbReference type="ChEBI" id="CHEBI:29105"/>
    </cofactor>
</comment>
<dbReference type="STRING" id="187101.VC03_05985"/>
<dbReference type="GO" id="GO:0008742">
    <property type="term" value="F:L-ribulose-phosphate 4-epimerase activity"/>
    <property type="evidence" value="ECO:0007669"/>
    <property type="project" value="UniProtKB-EC"/>
</dbReference>
<evidence type="ECO:0000256" key="4">
    <source>
        <dbReference type="ARBA" id="ARBA00013186"/>
    </source>
</evidence>
<dbReference type="OrthoDB" id="9786287at2"/>
<dbReference type="NCBIfam" id="NF009625">
    <property type="entry name" value="PRK13145.1"/>
    <property type="match status" value="1"/>
</dbReference>